<evidence type="ECO:0000313" key="1">
    <source>
        <dbReference type="EMBL" id="EEE51224.1"/>
    </source>
</evidence>
<sequence>MRVEDIHALNMSREVWLRNKWPCPNQAIVPIARRYGTNIARAHDQSMWSSGKDVAH</sequence>
<accession>B9G6H7</accession>
<proteinExistence type="predicted"/>
<dbReference type="Proteomes" id="UP000007752">
    <property type="component" value="Chromosome 10"/>
</dbReference>
<reference evidence="1" key="1">
    <citation type="journal article" date="2005" name="PLoS Biol.">
        <title>The genomes of Oryza sativa: a history of duplications.</title>
        <authorList>
            <person name="Yu J."/>
            <person name="Wang J."/>
            <person name="Lin W."/>
            <person name="Li S."/>
            <person name="Li H."/>
            <person name="Zhou J."/>
            <person name="Ni P."/>
            <person name="Dong W."/>
            <person name="Hu S."/>
            <person name="Zeng C."/>
            <person name="Zhang J."/>
            <person name="Zhang Y."/>
            <person name="Li R."/>
            <person name="Xu Z."/>
            <person name="Li S."/>
            <person name="Li X."/>
            <person name="Zheng H."/>
            <person name="Cong L."/>
            <person name="Lin L."/>
            <person name="Yin J."/>
            <person name="Geng J."/>
            <person name="Li G."/>
            <person name="Shi J."/>
            <person name="Liu J."/>
            <person name="Lv H."/>
            <person name="Li J."/>
            <person name="Wang J."/>
            <person name="Deng Y."/>
            <person name="Ran L."/>
            <person name="Shi X."/>
            <person name="Wang X."/>
            <person name="Wu Q."/>
            <person name="Li C."/>
            <person name="Ren X."/>
            <person name="Wang J."/>
            <person name="Wang X."/>
            <person name="Li D."/>
            <person name="Liu D."/>
            <person name="Zhang X."/>
            <person name="Ji Z."/>
            <person name="Zhao W."/>
            <person name="Sun Y."/>
            <person name="Zhang Z."/>
            <person name="Bao J."/>
            <person name="Han Y."/>
            <person name="Dong L."/>
            <person name="Ji J."/>
            <person name="Chen P."/>
            <person name="Wu S."/>
            <person name="Liu J."/>
            <person name="Xiao Y."/>
            <person name="Bu D."/>
            <person name="Tan J."/>
            <person name="Yang L."/>
            <person name="Ye C."/>
            <person name="Zhang J."/>
            <person name="Xu J."/>
            <person name="Zhou Y."/>
            <person name="Yu Y."/>
            <person name="Zhang B."/>
            <person name="Zhuang S."/>
            <person name="Wei H."/>
            <person name="Liu B."/>
            <person name="Lei M."/>
            <person name="Yu H."/>
            <person name="Li Y."/>
            <person name="Xu H."/>
            <person name="Wei S."/>
            <person name="He X."/>
            <person name="Fang L."/>
            <person name="Zhang Z."/>
            <person name="Zhang Y."/>
            <person name="Huang X."/>
            <person name="Su Z."/>
            <person name="Tong W."/>
            <person name="Li J."/>
            <person name="Tong Z."/>
            <person name="Li S."/>
            <person name="Ye J."/>
            <person name="Wang L."/>
            <person name="Fang L."/>
            <person name="Lei T."/>
            <person name="Chen C."/>
            <person name="Chen H."/>
            <person name="Xu Z."/>
            <person name="Li H."/>
            <person name="Huang H."/>
            <person name="Zhang F."/>
            <person name="Xu H."/>
            <person name="Li N."/>
            <person name="Zhao C."/>
            <person name="Li S."/>
            <person name="Dong L."/>
            <person name="Huang Y."/>
            <person name="Li L."/>
            <person name="Xi Y."/>
            <person name="Qi Q."/>
            <person name="Li W."/>
            <person name="Zhang B."/>
            <person name="Hu W."/>
            <person name="Zhang Y."/>
            <person name="Tian X."/>
            <person name="Jiao Y."/>
            <person name="Liang X."/>
            <person name="Jin J."/>
            <person name="Gao L."/>
            <person name="Zheng W."/>
            <person name="Hao B."/>
            <person name="Liu S."/>
            <person name="Wang W."/>
            <person name="Yuan L."/>
            <person name="Cao M."/>
            <person name="McDermott J."/>
            <person name="Samudrala R."/>
            <person name="Wang J."/>
            <person name="Wong G.K."/>
            <person name="Yang H."/>
        </authorList>
    </citation>
    <scope>NUCLEOTIDE SEQUENCE [LARGE SCALE GENOMIC DNA]</scope>
</reference>
<dbReference type="EMBL" id="CM000147">
    <property type="protein sequence ID" value="EEE51224.1"/>
    <property type="molecule type" value="Genomic_DNA"/>
</dbReference>
<gene>
    <name evidence="1" type="ORF">OsJ_32062</name>
</gene>
<protein>
    <submittedName>
        <fullName evidence="1">Uncharacterized protein</fullName>
    </submittedName>
</protein>
<reference evidence="1" key="2">
    <citation type="submission" date="2008-12" db="EMBL/GenBank/DDBJ databases">
        <title>Improved gene annotation of the rice (Oryza sativa) genomes.</title>
        <authorList>
            <person name="Wang J."/>
            <person name="Li R."/>
            <person name="Fan W."/>
            <person name="Huang Q."/>
            <person name="Zhang J."/>
            <person name="Zhou Y."/>
            <person name="Hu Y."/>
            <person name="Zi S."/>
            <person name="Li J."/>
            <person name="Ni P."/>
            <person name="Zheng H."/>
            <person name="Zhang Y."/>
            <person name="Zhao M."/>
            <person name="Hao Q."/>
            <person name="McDermott J."/>
            <person name="Samudrala R."/>
            <person name="Kristiansen K."/>
            <person name="Wong G.K.-S."/>
        </authorList>
    </citation>
    <scope>NUCLEOTIDE SEQUENCE</scope>
</reference>
<dbReference type="AlphaFoldDB" id="B9G6H7"/>
<name>B9G6H7_ORYSJ</name>
<organism evidence="1">
    <name type="scientific">Oryza sativa subsp. japonica</name>
    <name type="common">Rice</name>
    <dbReference type="NCBI Taxonomy" id="39947"/>
    <lineage>
        <taxon>Eukaryota</taxon>
        <taxon>Viridiplantae</taxon>
        <taxon>Streptophyta</taxon>
        <taxon>Embryophyta</taxon>
        <taxon>Tracheophyta</taxon>
        <taxon>Spermatophyta</taxon>
        <taxon>Magnoliopsida</taxon>
        <taxon>Liliopsida</taxon>
        <taxon>Poales</taxon>
        <taxon>Poaceae</taxon>
        <taxon>BOP clade</taxon>
        <taxon>Oryzoideae</taxon>
        <taxon>Oryzeae</taxon>
        <taxon>Oryzinae</taxon>
        <taxon>Oryza</taxon>
        <taxon>Oryza sativa</taxon>
    </lineage>
</organism>